<gene>
    <name evidence="3" type="ORF">CHH28_16875</name>
</gene>
<accession>A0A222FMJ3</accession>
<name>A0A222FMJ3_9GAMM</name>
<feature type="compositionally biased region" description="Polar residues" evidence="1">
    <location>
        <begin position="411"/>
        <end position="426"/>
    </location>
</feature>
<feature type="compositionally biased region" description="Low complexity" evidence="1">
    <location>
        <begin position="185"/>
        <end position="210"/>
    </location>
</feature>
<organism evidence="3 4">
    <name type="scientific">Bacterioplanes sanyensis</name>
    <dbReference type="NCBI Taxonomy" id="1249553"/>
    <lineage>
        <taxon>Bacteria</taxon>
        <taxon>Pseudomonadati</taxon>
        <taxon>Pseudomonadota</taxon>
        <taxon>Gammaproteobacteria</taxon>
        <taxon>Oceanospirillales</taxon>
        <taxon>Oceanospirillaceae</taxon>
        <taxon>Bacterioplanes</taxon>
    </lineage>
</organism>
<evidence type="ECO:0000313" key="4">
    <source>
        <dbReference type="Proteomes" id="UP000202440"/>
    </source>
</evidence>
<feature type="region of interest" description="Disordered" evidence="1">
    <location>
        <begin position="305"/>
        <end position="330"/>
    </location>
</feature>
<proteinExistence type="predicted"/>
<protein>
    <recommendedName>
        <fullName evidence="2">Flagellar hook-length control protein-like C-terminal domain-containing protein</fullName>
    </recommendedName>
</protein>
<dbReference type="KEGG" id="bsan:CHH28_16875"/>
<dbReference type="InterPro" id="IPR038610">
    <property type="entry name" value="FliK-like_C_sf"/>
</dbReference>
<feature type="compositionally biased region" description="Polar residues" evidence="1">
    <location>
        <begin position="305"/>
        <end position="318"/>
    </location>
</feature>
<evidence type="ECO:0000256" key="1">
    <source>
        <dbReference type="SAM" id="MobiDB-lite"/>
    </source>
</evidence>
<dbReference type="AlphaFoldDB" id="A0A222FMJ3"/>
<dbReference type="Pfam" id="PF02120">
    <property type="entry name" value="Flg_hook"/>
    <property type="match status" value="1"/>
</dbReference>
<dbReference type="InterPro" id="IPR021136">
    <property type="entry name" value="Flagellar_hook_control-like_C"/>
</dbReference>
<evidence type="ECO:0000313" key="3">
    <source>
        <dbReference type="EMBL" id="ASP40247.1"/>
    </source>
</evidence>
<feature type="region of interest" description="Disordered" evidence="1">
    <location>
        <begin position="178"/>
        <end position="217"/>
    </location>
</feature>
<dbReference type="CDD" id="cd17470">
    <property type="entry name" value="T3SS_Flik_C"/>
    <property type="match status" value="1"/>
</dbReference>
<dbReference type="Proteomes" id="UP000202440">
    <property type="component" value="Chromosome"/>
</dbReference>
<dbReference type="Gene3D" id="3.30.750.140">
    <property type="match status" value="1"/>
</dbReference>
<reference evidence="3 4" key="1">
    <citation type="submission" date="2017-07" db="EMBL/GenBank/DDBJ databases">
        <title>Annotated genome sequence of Bacterioplanes sanyensis isolated from Red Sea.</title>
        <authorList>
            <person name="Rehman Z.U."/>
        </authorList>
    </citation>
    <scope>NUCLEOTIDE SEQUENCE [LARGE SCALE GENOMIC DNA]</scope>
    <source>
        <strain evidence="3 4">NV9</strain>
    </source>
</reference>
<dbReference type="EMBL" id="CP022530">
    <property type="protein sequence ID" value="ASP40247.1"/>
    <property type="molecule type" value="Genomic_DNA"/>
</dbReference>
<sequence>MADINCMRIPHVPLISQSTLQQAGLSTQLTDDAFAAEVIRVQLDSSKNIERYQVTVSAQGKQLQLDMDQPLPEGSKVILLPSKTQPPTVQLLAVQPPGTGPVADSEQPLTQLLSQWLASRLPLTSGSGDVSSKAILQAIETLAQDKSTPSAVQQLLQQFLQQRPMLQAASTNLLQTPLHSTAPQTNSTSSLPTAAPTATPTTTQGETAATRSSSVGANGVRQAVAESGLFYEQRLLSLLTPRTDGKLSSQFAQLWQATAAHNSATPGLAANTSATAASLNSVGVNAPSGGPVVGATVGDTGAQTSGISLSPAATSKSVPMSPRAAADGPKGLSEHVVNAKAASTLAGMQTGSTITPPVNTALLNSASSGQQFAATDTDPNAAPGSASRIKQLASEWLSATRAGLQGEPTHASKQTSQASATRTGASSALMQLASKLNQQAQAALSKVQGSDAEEPASPTLSQALLTPSHLLSGDLKASLSRALQLWLQVIQQGGSPEQKPQPAPLPISYNNDGERPEAFRLLQSTLARIETEQFQSLRQDPDNWQLSLPLFMRQGEQLRHLDMELEPPITATGGKRKRGWRVVLHFDLQHLGPLDIEIELNENQVAATFWSQQADTLRSLQQQLPPLRSQLTSLGVEIEVLTARHGQMPAGEHNRIQTRLVDLHT</sequence>
<keyword evidence="4" id="KW-1185">Reference proteome</keyword>
<feature type="region of interest" description="Disordered" evidence="1">
    <location>
        <begin position="404"/>
        <end position="426"/>
    </location>
</feature>
<evidence type="ECO:0000259" key="2">
    <source>
        <dbReference type="Pfam" id="PF02120"/>
    </source>
</evidence>
<feature type="domain" description="Flagellar hook-length control protein-like C-terminal" evidence="2">
    <location>
        <begin position="575"/>
        <end position="649"/>
    </location>
</feature>